<protein>
    <submittedName>
        <fullName evidence="1">Uncharacterized protein</fullName>
    </submittedName>
</protein>
<accession>A0ACB8RL67</accession>
<comment type="caution">
    <text evidence="1">The sequence shown here is derived from an EMBL/GenBank/DDBJ whole genome shotgun (WGS) entry which is preliminary data.</text>
</comment>
<keyword evidence="2" id="KW-1185">Reference proteome</keyword>
<name>A0ACB8RL67_9AGAM</name>
<reference evidence="1" key="1">
    <citation type="submission" date="2021-02" db="EMBL/GenBank/DDBJ databases">
        <authorList>
            <consortium name="DOE Joint Genome Institute"/>
            <person name="Ahrendt S."/>
            <person name="Looney B.P."/>
            <person name="Miyauchi S."/>
            <person name="Morin E."/>
            <person name="Drula E."/>
            <person name="Courty P.E."/>
            <person name="Chicoki N."/>
            <person name="Fauchery L."/>
            <person name="Kohler A."/>
            <person name="Kuo A."/>
            <person name="Labutti K."/>
            <person name="Pangilinan J."/>
            <person name="Lipzen A."/>
            <person name="Riley R."/>
            <person name="Andreopoulos W."/>
            <person name="He G."/>
            <person name="Johnson J."/>
            <person name="Barry K.W."/>
            <person name="Grigoriev I.V."/>
            <person name="Nagy L."/>
            <person name="Hibbett D."/>
            <person name="Henrissat B."/>
            <person name="Matheny P.B."/>
            <person name="Labbe J."/>
            <person name="Martin F."/>
        </authorList>
    </citation>
    <scope>NUCLEOTIDE SEQUENCE</scope>
    <source>
        <strain evidence="1">FP105234-sp</strain>
    </source>
</reference>
<dbReference type="EMBL" id="MU275985">
    <property type="protein sequence ID" value="KAI0044386.1"/>
    <property type="molecule type" value="Genomic_DNA"/>
</dbReference>
<dbReference type="Proteomes" id="UP000814033">
    <property type="component" value="Unassembled WGS sequence"/>
</dbReference>
<sequence>MAIFAALVVSVSSASTRSFSLIGTQSGQGTYFTPGLGACGRSNTDADSIVAVSTQVFDNFPGAGANPNDNPICGRTLTATSGDNSVTVTIVDRCVECLAGDLDFSPSAFIALATNTSIGRIPITWSLNIEGE</sequence>
<reference evidence="1" key="2">
    <citation type="journal article" date="2022" name="New Phytol.">
        <title>Evolutionary transition to the ectomycorrhizal habit in the genomes of a hyperdiverse lineage of mushroom-forming fungi.</title>
        <authorList>
            <person name="Looney B."/>
            <person name="Miyauchi S."/>
            <person name="Morin E."/>
            <person name="Drula E."/>
            <person name="Courty P.E."/>
            <person name="Kohler A."/>
            <person name="Kuo A."/>
            <person name="LaButti K."/>
            <person name="Pangilinan J."/>
            <person name="Lipzen A."/>
            <person name="Riley R."/>
            <person name="Andreopoulos W."/>
            <person name="He G."/>
            <person name="Johnson J."/>
            <person name="Nolan M."/>
            <person name="Tritt A."/>
            <person name="Barry K.W."/>
            <person name="Grigoriev I.V."/>
            <person name="Nagy L.G."/>
            <person name="Hibbett D."/>
            <person name="Henrissat B."/>
            <person name="Matheny P.B."/>
            <person name="Labbe J."/>
            <person name="Martin F.M."/>
        </authorList>
    </citation>
    <scope>NUCLEOTIDE SEQUENCE</scope>
    <source>
        <strain evidence="1">FP105234-sp</strain>
    </source>
</reference>
<proteinExistence type="predicted"/>
<organism evidence="1 2">
    <name type="scientific">Auriscalpium vulgare</name>
    <dbReference type="NCBI Taxonomy" id="40419"/>
    <lineage>
        <taxon>Eukaryota</taxon>
        <taxon>Fungi</taxon>
        <taxon>Dikarya</taxon>
        <taxon>Basidiomycota</taxon>
        <taxon>Agaricomycotina</taxon>
        <taxon>Agaricomycetes</taxon>
        <taxon>Russulales</taxon>
        <taxon>Auriscalpiaceae</taxon>
        <taxon>Auriscalpium</taxon>
    </lineage>
</organism>
<gene>
    <name evidence="1" type="ORF">FA95DRAFT_1608609</name>
</gene>
<evidence type="ECO:0000313" key="1">
    <source>
        <dbReference type="EMBL" id="KAI0044386.1"/>
    </source>
</evidence>
<evidence type="ECO:0000313" key="2">
    <source>
        <dbReference type="Proteomes" id="UP000814033"/>
    </source>
</evidence>